<dbReference type="Proteomes" id="UP000642094">
    <property type="component" value="Unassembled WGS sequence"/>
</dbReference>
<dbReference type="SUPFAM" id="SSF52540">
    <property type="entry name" value="P-loop containing nucleoside triphosphate hydrolases"/>
    <property type="match status" value="1"/>
</dbReference>
<accession>A0ABR7ZWQ9</accession>
<reference evidence="3 4" key="1">
    <citation type="journal article" date="2020" name="ISME J.">
        <title>Comparative genomics reveals insights into cyanobacterial evolution and habitat adaptation.</title>
        <authorList>
            <person name="Chen M.Y."/>
            <person name="Teng W.K."/>
            <person name="Zhao L."/>
            <person name="Hu C.X."/>
            <person name="Zhou Y.K."/>
            <person name="Han B.P."/>
            <person name="Song L.R."/>
            <person name="Shu W.S."/>
        </authorList>
    </citation>
    <scope>NUCLEOTIDE SEQUENCE [LARGE SCALE GENOMIC DNA]</scope>
    <source>
        <strain evidence="3 4">FACHB-723</strain>
    </source>
</reference>
<dbReference type="PANTHER" id="PTHR43384:SF6">
    <property type="entry name" value="SEPTUM SITE-DETERMINING PROTEIN MIND HOMOLOG, CHLOROPLASTIC"/>
    <property type="match status" value="1"/>
</dbReference>
<name>A0ABR7ZWQ9_9CYAN</name>
<dbReference type="Gene3D" id="3.40.50.300">
    <property type="entry name" value="P-loop containing nucleotide triphosphate hydrolases"/>
    <property type="match status" value="1"/>
</dbReference>
<protein>
    <recommendedName>
        <fullName evidence="5">ParA family protein</fullName>
    </recommendedName>
</protein>
<evidence type="ECO:0000313" key="3">
    <source>
        <dbReference type="EMBL" id="MBD2187828.1"/>
    </source>
</evidence>
<evidence type="ECO:0000313" key="4">
    <source>
        <dbReference type="Proteomes" id="UP000642094"/>
    </source>
</evidence>
<keyword evidence="2" id="KW-0067">ATP-binding</keyword>
<dbReference type="InterPro" id="IPR050625">
    <property type="entry name" value="ParA/MinD_ATPase"/>
</dbReference>
<dbReference type="InterPro" id="IPR027417">
    <property type="entry name" value="P-loop_NTPase"/>
</dbReference>
<dbReference type="RefSeq" id="WP_190402698.1">
    <property type="nucleotide sequence ID" value="NZ_JACJQB010000009.1"/>
</dbReference>
<keyword evidence="4" id="KW-1185">Reference proteome</keyword>
<keyword evidence="1" id="KW-0547">Nucleotide-binding</keyword>
<dbReference type="EMBL" id="JACJQB010000009">
    <property type="protein sequence ID" value="MBD2187828.1"/>
    <property type="molecule type" value="Genomic_DNA"/>
</dbReference>
<comment type="caution">
    <text evidence="3">The sequence shown here is derived from an EMBL/GenBank/DDBJ whole genome shotgun (WGS) entry which is preliminary data.</text>
</comment>
<dbReference type="PANTHER" id="PTHR43384">
    <property type="entry name" value="SEPTUM SITE-DETERMINING PROTEIN MIND HOMOLOG, CHLOROPLASTIC-RELATED"/>
    <property type="match status" value="1"/>
</dbReference>
<evidence type="ECO:0000256" key="2">
    <source>
        <dbReference type="ARBA" id="ARBA00022840"/>
    </source>
</evidence>
<evidence type="ECO:0008006" key="5">
    <source>
        <dbReference type="Google" id="ProtNLM"/>
    </source>
</evidence>
<organism evidence="3 4">
    <name type="scientific">Pseudanabaena mucicola FACHB-723</name>
    <dbReference type="NCBI Taxonomy" id="2692860"/>
    <lineage>
        <taxon>Bacteria</taxon>
        <taxon>Bacillati</taxon>
        <taxon>Cyanobacteriota</taxon>
        <taxon>Cyanophyceae</taxon>
        <taxon>Pseudanabaenales</taxon>
        <taxon>Pseudanabaenaceae</taxon>
        <taxon>Pseudanabaena</taxon>
    </lineage>
</organism>
<proteinExistence type="predicted"/>
<gene>
    <name evidence="3" type="ORF">H6F41_06690</name>
</gene>
<sequence>MRALRYLTWLDIRRVIRKKTSYGKQLPEGVNSINCFSDAVEISLVSIENQLTMESKLQDWFSEWYQRENQFIQLDLGESVLPVEFLVEGLNQDSTAPIRPFWEEIAYIGGDSDESKGLSQNLPLPEPYTNSPSLVAFHSFKGGVGRTTHLAAYLFAILERAREINKPITILVIDADLEAPGLTEILHHS</sequence>
<evidence type="ECO:0000256" key="1">
    <source>
        <dbReference type="ARBA" id="ARBA00022741"/>
    </source>
</evidence>